<dbReference type="Pfam" id="PF01435">
    <property type="entry name" value="Peptidase_M48"/>
    <property type="match status" value="1"/>
</dbReference>
<sequence length="234" mass="26816">MESFYLLVILIEYVLLVTTSAPFLMANRFKKAPEFGIALWFTLFFTAMAAATSAVVIASWSVIETWYRLQANENLLFTIGASLAPWVMLALAGVLLAVSNQRLEPMFRAAKEFDLLSMLALREVESFHRAKVFELEVPGYLALTRGNEIYLSKAVFELPQRQLSAILWHEYGHIRLGHQRLKRFTALMMQLAPWFAVSRGFSYEIAKLCELTADNYALRRVYSKDLVEARRLFS</sequence>
<organism evidence="9 10">
    <name type="scientific">Aquiluna borgnonia</name>
    <dbReference type="NCBI Taxonomy" id="2499157"/>
    <lineage>
        <taxon>Bacteria</taxon>
        <taxon>Bacillati</taxon>
        <taxon>Actinomycetota</taxon>
        <taxon>Actinomycetes</taxon>
        <taxon>Micrococcales</taxon>
        <taxon>Microbacteriaceae</taxon>
        <taxon>Luna cluster</taxon>
        <taxon>Luna-1 subcluster</taxon>
        <taxon>Aquiluna</taxon>
    </lineage>
</organism>
<keyword evidence="10" id="KW-1185">Reference proteome</keyword>
<keyword evidence="7" id="KW-1133">Transmembrane helix</keyword>
<dbReference type="GO" id="GO:0006508">
    <property type="term" value="P:proteolysis"/>
    <property type="evidence" value="ECO:0007669"/>
    <property type="project" value="UniProtKB-KW"/>
</dbReference>
<dbReference type="KEGG" id="aqg:HRU87_00160"/>
<evidence type="ECO:0000313" key="10">
    <source>
        <dbReference type="Proteomes" id="UP000501003"/>
    </source>
</evidence>
<evidence type="ECO:0000256" key="3">
    <source>
        <dbReference type="ARBA" id="ARBA00022801"/>
    </source>
</evidence>
<gene>
    <name evidence="9" type="ORF">HRU87_00160</name>
</gene>
<dbReference type="EMBL" id="CP054056">
    <property type="protein sequence ID" value="QKJ24664.1"/>
    <property type="molecule type" value="Genomic_DNA"/>
</dbReference>
<keyword evidence="7" id="KW-0472">Membrane</keyword>
<evidence type="ECO:0000313" key="9">
    <source>
        <dbReference type="EMBL" id="QKJ24664.1"/>
    </source>
</evidence>
<protein>
    <submittedName>
        <fullName evidence="9">M48 family metalloprotease</fullName>
    </submittedName>
</protein>
<feature type="transmembrane region" description="Helical" evidence="7">
    <location>
        <begin position="37"/>
        <end position="63"/>
    </location>
</feature>
<dbReference type="Proteomes" id="UP000501003">
    <property type="component" value="Chromosome"/>
</dbReference>
<keyword evidence="1 6" id="KW-0645">Protease</keyword>
<comment type="cofactor">
    <cofactor evidence="6">
        <name>Zn(2+)</name>
        <dbReference type="ChEBI" id="CHEBI:29105"/>
    </cofactor>
    <text evidence="6">Binds 1 zinc ion per subunit.</text>
</comment>
<keyword evidence="4 6" id="KW-0862">Zinc</keyword>
<feature type="domain" description="Peptidase M48" evidence="8">
    <location>
        <begin position="144"/>
        <end position="195"/>
    </location>
</feature>
<dbReference type="GO" id="GO:0046872">
    <property type="term" value="F:metal ion binding"/>
    <property type="evidence" value="ECO:0007669"/>
    <property type="project" value="UniProtKB-KW"/>
</dbReference>
<proteinExistence type="inferred from homology"/>
<evidence type="ECO:0000256" key="4">
    <source>
        <dbReference type="ARBA" id="ARBA00022833"/>
    </source>
</evidence>
<keyword evidence="2" id="KW-0479">Metal-binding</keyword>
<evidence type="ECO:0000256" key="1">
    <source>
        <dbReference type="ARBA" id="ARBA00022670"/>
    </source>
</evidence>
<dbReference type="InterPro" id="IPR001915">
    <property type="entry name" value="Peptidase_M48"/>
</dbReference>
<evidence type="ECO:0000259" key="8">
    <source>
        <dbReference type="Pfam" id="PF01435"/>
    </source>
</evidence>
<feature type="transmembrane region" description="Helical" evidence="7">
    <location>
        <begin position="6"/>
        <end position="25"/>
    </location>
</feature>
<evidence type="ECO:0000256" key="6">
    <source>
        <dbReference type="RuleBase" id="RU003983"/>
    </source>
</evidence>
<reference evidence="9 10" key="1">
    <citation type="submission" date="2020-05" db="EMBL/GenBank/DDBJ databases">
        <title>Aquirufa sp. strain 15G-AUS-rot a new Aquirufa species.</title>
        <authorList>
            <person name="Pitt A."/>
            <person name="Hahn M.W."/>
        </authorList>
    </citation>
    <scope>NUCLEOTIDE SEQUENCE [LARGE SCALE GENOMIC DNA]</scope>
    <source>
        <strain evidence="9 10">15G-AUS-rot</strain>
    </source>
</reference>
<keyword evidence="3 6" id="KW-0378">Hydrolase</keyword>
<evidence type="ECO:0000256" key="7">
    <source>
        <dbReference type="SAM" id="Phobius"/>
    </source>
</evidence>
<keyword evidence="7" id="KW-0812">Transmembrane</keyword>
<dbReference type="RefSeq" id="WP_173492963.1">
    <property type="nucleotide sequence ID" value="NZ_CP054056.1"/>
</dbReference>
<evidence type="ECO:0000256" key="2">
    <source>
        <dbReference type="ARBA" id="ARBA00022723"/>
    </source>
</evidence>
<evidence type="ECO:0000256" key="5">
    <source>
        <dbReference type="ARBA" id="ARBA00023049"/>
    </source>
</evidence>
<accession>A0A7D4PWJ9</accession>
<dbReference type="GO" id="GO:0004222">
    <property type="term" value="F:metalloendopeptidase activity"/>
    <property type="evidence" value="ECO:0007669"/>
    <property type="project" value="InterPro"/>
</dbReference>
<dbReference type="AlphaFoldDB" id="A0A7D4PWJ9"/>
<feature type="transmembrane region" description="Helical" evidence="7">
    <location>
        <begin position="75"/>
        <end position="98"/>
    </location>
</feature>
<name>A0A7D4PWJ9_9MICO</name>
<comment type="similarity">
    <text evidence="6">Belongs to the peptidase M48 family.</text>
</comment>
<keyword evidence="5 6" id="KW-0482">Metalloprotease</keyword>